<dbReference type="Pfam" id="PF01833">
    <property type="entry name" value="TIG"/>
    <property type="match status" value="4"/>
</dbReference>
<feature type="repeat" description="NHL" evidence="2">
    <location>
        <begin position="111"/>
        <end position="154"/>
    </location>
</feature>
<dbReference type="PROSITE" id="PS51125">
    <property type="entry name" value="NHL"/>
    <property type="match status" value="2"/>
</dbReference>
<dbReference type="KEGG" id="hcu:MUN79_14175"/>
<dbReference type="SMART" id="SM00429">
    <property type="entry name" value="IPT"/>
    <property type="match status" value="3"/>
</dbReference>
<dbReference type="SUPFAM" id="SSF101898">
    <property type="entry name" value="NHL repeat"/>
    <property type="match status" value="2"/>
</dbReference>
<accession>A0A8T9QBJ4</accession>
<protein>
    <submittedName>
        <fullName evidence="5">IPT/TIG domain-containing protein</fullName>
    </submittedName>
</protein>
<dbReference type="Pfam" id="PF01436">
    <property type="entry name" value="NHL"/>
    <property type="match status" value="2"/>
</dbReference>
<keyword evidence="3" id="KW-0732">Signal</keyword>
<dbReference type="Gene3D" id="2.120.10.30">
    <property type="entry name" value="TolB, C-terminal domain"/>
    <property type="match status" value="3"/>
</dbReference>
<dbReference type="PANTHER" id="PTHR24104:SF25">
    <property type="entry name" value="PROTEIN LIN-41"/>
    <property type="match status" value="1"/>
</dbReference>
<dbReference type="CDD" id="cd00603">
    <property type="entry name" value="IPT_PCSR"/>
    <property type="match status" value="1"/>
</dbReference>
<dbReference type="GO" id="GO:0008270">
    <property type="term" value="F:zinc ion binding"/>
    <property type="evidence" value="ECO:0007669"/>
    <property type="project" value="UniProtKB-KW"/>
</dbReference>
<dbReference type="CDD" id="cd05819">
    <property type="entry name" value="NHL"/>
    <property type="match status" value="1"/>
</dbReference>
<keyword evidence="1" id="KW-0677">Repeat</keyword>
<dbReference type="InterPro" id="IPR014756">
    <property type="entry name" value="Ig_E-set"/>
</dbReference>
<feature type="domain" description="IPT/TIG" evidence="4">
    <location>
        <begin position="1082"/>
        <end position="1162"/>
    </location>
</feature>
<evidence type="ECO:0000256" key="1">
    <source>
        <dbReference type="ARBA" id="ARBA00022737"/>
    </source>
</evidence>
<evidence type="ECO:0000259" key="4">
    <source>
        <dbReference type="SMART" id="SM00429"/>
    </source>
</evidence>
<dbReference type="PANTHER" id="PTHR24104">
    <property type="entry name" value="E3 UBIQUITIN-PROTEIN LIGASE NHLRC1-RELATED"/>
    <property type="match status" value="1"/>
</dbReference>
<feature type="domain" description="IPT/TIG" evidence="4">
    <location>
        <begin position="1164"/>
        <end position="1247"/>
    </location>
</feature>
<feature type="domain" description="IPT/TIG" evidence="4">
    <location>
        <begin position="1331"/>
        <end position="1412"/>
    </location>
</feature>
<dbReference type="InterPro" id="IPR055353">
    <property type="entry name" value="DUF7619"/>
</dbReference>
<feature type="repeat" description="NHL" evidence="2">
    <location>
        <begin position="449"/>
        <end position="485"/>
    </location>
</feature>
<dbReference type="EMBL" id="CP095046">
    <property type="protein sequence ID" value="UOQ74906.1"/>
    <property type="molecule type" value="Genomic_DNA"/>
</dbReference>
<reference evidence="5" key="1">
    <citation type="submission" date="2022-04" db="EMBL/GenBank/DDBJ databases">
        <title>Hymenobacter sp. isolated from the air.</title>
        <authorList>
            <person name="Won M."/>
            <person name="Lee C.-M."/>
            <person name="Woen H.-Y."/>
            <person name="Kwon S.-W."/>
        </authorList>
    </citation>
    <scope>NUCLEOTIDE SEQUENCE</scope>
    <source>
        <strain evidence="5">5116S-3</strain>
    </source>
</reference>
<dbReference type="SUPFAM" id="SSF81296">
    <property type="entry name" value="E set domains"/>
    <property type="match status" value="4"/>
</dbReference>
<dbReference type="Proteomes" id="UP000831796">
    <property type="component" value="Chromosome"/>
</dbReference>
<dbReference type="RefSeq" id="WP_244678242.1">
    <property type="nucleotide sequence ID" value="NZ_CP095046.1"/>
</dbReference>
<dbReference type="Pfam" id="PF24595">
    <property type="entry name" value="DUF7619"/>
    <property type="match status" value="1"/>
</dbReference>
<dbReference type="InterPro" id="IPR013783">
    <property type="entry name" value="Ig-like_fold"/>
</dbReference>
<proteinExistence type="predicted"/>
<organism evidence="5 6">
    <name type="scientific">Hymenobacter cellulosilyticus</name>
    <dbReference type="NCBI Taxonomy" id="2932248"/>
    <lineage>
        <taxon>Bacteria</taxon>
        <taxon>Pseudomonadati</taxon>
        <taxon>Bacteroidota</taxon>
        <taxon>Cytophagia</taxon>
        <taxon>Cytophagales</taxon>
        <taxon>Hymenobacteraceae</taxon>
        <taxon>Hymenobacter</taxon>
    </lineage>
</organism>
<keyword evidence="6" id="KW-1185">Reference proteome</keyword>
<dbReference type="InterPro" id="IPR001258">
    <property type="entry name" value="NHL_repeat"/>
</dbReference>
<dbReference type="Gene3D" id="2.60.40.10">
    <property type="entry name" value="Immunoglobulins"/>
    <property type="match status" value="5"/>
</dbReference>
<evidence type="ECO:0000256" key="3">
    <source>
        <dbReference type="SAM" id="SignalP"/>
    </source>
</evidence>
<feature type="chain" id="PRO_5035906044" evidence="3">
    <location>
        <begin position="20"/>
        <end position="1498"/>
    </location>
</feature>
<name>A0A8T9QBJ4_9BACT</name>
<dbReference type="InterPro" id="IPR002909">
    <property type="entry name" value="IPT_dom"/>
</dbReference>
<evidence type="ECO:0000313" key="5">
    <source>
        <dbReference type="EMBL" id="UOQ74906.1"/>
    </source>
</evidence>
<evidence type="ECO:0000313" key="6">
    <source>
        <dbReference type="Proteomes" id="UP000831796"/>
    </source>
</evidence>
<sequence length="1498" mass="157720">MRKLLLLSCLLATFTSASAQLRSFRLDRMLGTPVDFPQDLQVSSTGVIHMLDRAGLVKLDSTGRYLQTIPLRSATRTPDYRSLALDGQSNVYVVNRAASFVRKYSPQGDSLLQIGRAGTASGQFQQPEGVTADADGNIYVADTGNNRLQKLNASGQVQWVYAPTGAQALVQPSDVKLAPDGSVYVLNKNYTAVRLSAAGQLLGTLSLRFTGSLNDQTIGLEIDAAGNLYVVSSRLNAVQRYNAQGAHLGAFGASSGSFNGTHAALALDGKGNVYALDASDREQSISSIRKLSPTGALLKKWGNERLFGGRMRQDEAGNIYYMDQQQPRIVKINPAGQQLLTIGSSGQADGQFGVLTSFTVDSRGFIYALEGQSFPPRVQKFDPQGRFISKISLPNPQTNPNGYSPSDLAADAAGNVFVLDYWSGVRKYNSQGQMVQMIGAGGSGSAPGGPGAGKFYAPRGVVLDYRGNIYVSDGAGHRVQKFSPNGQVLREFVSVFPPTFQGSPSLSAGDAGLAVDGAGNVYASIGKNDYITMFEGYGNRQAKLVVGANPAVITINQNGTRLTSAMWGNDVLRFYVPTNRPPENLISGKVFHDLNSDCKQQANEPALPNMLVVAEPGGYYGLTDENGSYTVAVDTGAYTVQQILPEPQPGRVVQELCAGPTAVSFRSYGNVASGPDFGNQVSDAPHLTVSVTSNRRRRCFRNITAVSYANIGFAASPSATVTVALPPEVVLVKADAPFTRNEAGHYLFQVGALQPNQRGTITIQDSVVCGNPALRGLTVCTRAWIRTTAVYTGPAGWNGASMVVSGTVVGNQARFAVRNRGQAATTDSLGLRIFQDAQLALNRNFSLAAGDSLVLRWNPAGPVVRVEVDQPATHPYGPTAGATVELPTLRTTTLPSAAMLAMSPGGPHPDESQDCQPILDSYDPNDKQVVPQGVTAQRYTPTKEVLRYQVRFQNTGNDVAYRVAVVDTLSADLDISTLRVGAVSHPYRLTVSGQQRPVLTFTFDNILLPDSASNPAGSNGFVQFSIKPKASLAARTRIDNFADIFFDYNEAVRTDTTTNRIYDMPRSVVPALALQYPDVLASPSITAMAPVQGRLGTLVTLTGRKFSPVAATNRVAFNGVAAQVQSATATTLTVRVPAGATTGAVTLTTADGGTRSTSFTVFQPPTLSAVTPGEGKPGTVVVLTGTHFSAVAGQDTVTFNGVPARVLQATTGSLQVEVPAGATLGKIKVRTLGGPVESAQPFMVWYPPTISNTQPGRARTGASVALTGTNFADAPARNVVTFGGGQAGQVLQASATSVIVKVPAAAQTGLIQVQTPGGQTTTVASLVVIPAPVITSFSPAQGPVGTSVILTGRNFREEGLNDTILFGGLAARVLRATATSVEVVVPRGASTGTLTAAGAGGQGKSGEAFSVNALPLNEAVTVFPTPTYDKVTVSWRQADFVVQQVRIYNSIGGLIATEMVPAATADELTVSLAHCRSGLYIAVIETPAGRVVKRITLL</sequence>
<gene>
    <name evidence="5" type="ORF">MUN79_14175</name>
</gene>
<dbReference type="InterPro" id="IPR011042">
    <property type="entry name" value="6-blade_b-propeller_TolB-like"/>
</dbReference>
<evidence type="ECO:0000256" key="2">
    <source>
        <dbReference type="PROSITE-ProRule" id="PRU00504"/>
    </source>
</evidence>
<dbReference type="InterPro" id="IPR050952">
    <property type="entry name" value="TRIM-NHL_E3_ligases"/>
</dbReference>
<feature type="signal peptide" evidence="3">
    <location>
        <begin position="1"/>
        <end position="19"/>
    </location>
</feature>